<accession>A0A656VIR9</accession>
<proteinExistence type="predicted"/>
<dbReference type="Pfam" id="PF00005">
    <property type="entry name" value="ABC_tran"/>
    <property type="match status" value="1"/>
</dbReference>
<dbReference type="InterPro" id="IPR003593">
    <property type="entry name" value="AAA+_ATPase"/>
</dbReference>
<dbReference type="SMART" id="SM00382">
    <property type="entry name" value="AAA"/>
    <property type="match status" value="1"/>
</dbReference>
<evidence type="ECO:0000256" key="8">
    <source>
        <dbReference type="ARBA" id="ARBA00023136"/>
    </source>
</evidence>
<reference evidence="13 15" key="1">
    <citation type="submission" date="2015-06" db="EMBL/GenBank/DDBJ databases">
        <title>Draft Genome of Serratia marcescens Strain AH0650_Sm1.</title>
        <authorList>
            <person name="Wan Y."/>
            <person name="Gorrie C."/>
            <person name="Holt K."/>
        </authorList>
    </citation>
    <scope>NUCLEOTIDE SEQUENCE [LARGE SCALE GENOMIC DNA]</scope>
    <source>
        <strain evidence="13 15">AH0650_Sm1</strain>
    </source>
</reference>
<evidence type="ECO:0000256" key="4">
    <source>
        <dbReference type="ARBA" id="ARBA00022692"/>
    </source>
</evidence>
<evidence type="ECO:0000259" key="12">
    <source>
        <dbReference type="PROSITE" id="PS50990"/>
    </source>
</evidence>
<dbReference type="Pfam" id="PF00664">
    <property type="entry name" value="ABC_membrane"/>
    <property type="match status" value="1"/>
</dbReference>
<evidence type="ECO:0000256" key="9">
    <source>
        <dbReference type="SAM" id="Phobius"/>
    </source>
</evidence>
<dbReference type="GO" id="GO:0016887">
    <property type="term" value="F:ATP hydrolysis activity"/>
    <property type="evidence" value="ECO:0007669"/>
    <property type="project" value="InterPro"/>
</dbReference>
<dbReference type="GO" id="GO:0006508">
    <property type="term" value="P:proteolysis"/>
    <property type="evidence" value="ECO:0007669"/>
    <property type="project" value="InterPro"/>
</dbReference>
<dbReference type="GO" id="GO:0140359">
    <property type="term" value="F:ABC-type transporter activity"/>
    <property type="evidence" value="ECO:0007669"/>
    <property type="project" value="InterPro"/>
</dbReference>
<evidence type="ECO:0000256" key="7">
    <source>
        <dbReference type="ARBA" id="ARBA00022989"/>
    </source>
</evidence>
<keyword evidence="7 9" id="KW-1133">Transmembrane helix</keyword>
<dbReference type="Proteomes" id="UP000037482">
    <property type="component" value="Unassembled WGS sequence"/>
</dbReference>
<feature type="transmembrane region" description="Helical" evidence="9">
    <location>
        <begin position="399"/>
        <end position="423"/>
    </location>
</feature>
<keyword evidence="6" id="KW-0067">ATP-binding</keyword>
<dbReference type="EMBL" id="UGYK01000002">
    <property type="protein sequence ID" value="SUI66627.1"/>
    <property type="molecule type" value="Genomic_DNA"/>
</dbReference>
<feature type="transmembrane region" description="Helical" evidence="9">
    <location>
        <begin position="314"/>
        <end position="331"/>
    </location>
</feature>
<keyword evidence="2" id="KW-0813">Transport</keyword>
<dbReference type="PROSITE" id="PS50990">
    <property type="entry name" value="PEPTIDASE_C39"/>
    <property type="match status" value="1"/>
</dbReference>
<evidence type="ECO:0000256" key="1">
    <source>
        <dbReference type="ARBA" id="ARBA00004651"/>
    </source>
</evidence>
<dbReference type="GO" id="GO:0005886">
    <property type="term" value="C:plasma membrane"/>
    <property type="evidence" value="ECO:0007669"/>
    <property type="project" value="UniProtKB-SubCell"/>
</dbReference>
<comment type="subcellular location">
    <subcellularLocation>
        <location evidence="1">Cell membrane</location>
        <topology evidence="1">Multi-pass membrane protein</topology>
    </subcellularLocation>
</comment>
<dbReference type="Gene3D" id="1.20.1560.10">
    <property type="entry name" value="ABC transporter type 1, transmembrane domain"/>
    <property type="match status" value="1"/>
</dbReference>
<dbReference type="PROSITE" id="PS50929">
    <property type="entry name" value="ABC_TM1F"/>
    <property type="match status" value="1"/>
</dbReference>
<feature type="domain" description="ABC transporter" evidence="10">
    <location>
        <begin position="492"/>
        <end position="698"/>
    </location>
</feature>
<dbReference type="CDD" id="cd18567">
    <property type="entry name" value="ABC_6TM_CvaB_RaxB_like"/>
    <property type="match status" value="1"/>
</dbReference>
<dbReference type="InterPro" id="IPR003439">
    <property type="entry name" value="ABC_transporter-like_ATP-bd"/>
</dbReference>
<feature type="transmembrane region" description="Helical" evidence="9">
    <location>
        <begin position="171"/>
        <end position="192"/>
    </location>
</feature>
<dbReference type="InterPro" id="IPR017871">
    <property type="entry name" value="ABC_transporter-like_CS"/>
</dbReference>
<dbReference type="EMBL" id="LFJS01000012">
    <property type="protein sequence ID" value="KMU52146.1"/>
    <property type="molecule type" value="Genomic_DNA"/>
</dbReference>
<dbReference type="InterPro" id="IPR033838">
    <property type="entry name" value="CvaB_peptidase"/>
</dbReference>
<dbReference type="CDD" id="cd02419">
    <property type="entry name" value="Peptidase_C39C"/>
    <property type="match status" value="1"/>
</dbReference>
<evidence type="ECO:0000256" key="3">
    <source>
        <dbReference type="ARBA" id="ARBA00022475"/>
    </source>
</evidence>
<dbReference type="InterPro" id="IPR027417">
    <property type="entry name" value="P-loop_NTPase"/>
</dbReference>
<feature type="domain" description="Peptidase C39" evidence="12">
    <location>
        <begin position="26"/>
        <end position="145"/>
    </location>
</feature>
<dbReference type="FunFam" id="3.40.50.300:FF:000299">
    <property type="entry name" value="ABC transporter ATP-binding protein/permease"/>
    <property type="match status" value="1"/>
</dbReference>
<dbReference type="PANTHER" id="PTHR24221:SF606">
    <property type="entry name" value="COLICIN V SECRETION-PROCESSING ATP-BINDING PROTEIN"/>
    <property type="match status" value="1"/>
</dbReference>
<dbReference type="GO" id="GO:0034040">
    <property type="term" value="F:ATPase-coupled lipid transmembrane transporter activity"/>
    <property type="evidence" value="ECO:0007669"/>
    <property type="project" value="TreeGrafter"/>
</dbReference>
<keyword evidence="4 9" id="KW-0812">Transmembrane</keyword>
<evidence type="ECO:0000313" key="13">
    <source>
        <dbReference type="EMBL" id="KMU52146.1"/>
    </source>
</evidence>
<evidence type="ECO:0000259" key="10">
    <source>
        <dbReference type="PROSITE" id="PS50893"/>
    </source>
</evidence>
<evidence type="ECO:0000256" key="6">
    <source>
        <dbReference type="ARBA" id="ARBA00022840"/>
    </source>
</evidence>
<dbReference type="Pfam" id="PF03412">
    <property type="entry name" value="Peptidase_C39"/>
    <property type="match status" value="1"/>
</dbReference>
<dbReference type="PROSITE" id="PS00211">
    <property type="entry name" value="ABC_TRANSPORTER_1"/>
    <property type="match status" value="1"/>
</dbReference>
<feature type="transmembrane region" description="Helical" evidence="9">
    <location>
        <begin position="212"/>
        <end position="230"/>
    </location>
</feature>
<evidence type="ECO:0000259" key="11">
    <source>
        <dbReference type="PROSITE" id="PS50929"/>
    </source>
</evidence>
<name>A0A379ZR62_SERMA</name>
<dbReference type="GO" id="GO:0005524">
    <property type="term" value="F:ATP binding"/>
    <property type="evidence" value="ECO:0007669"/>
    <property type="project" value="UniProtKB-KW"/>
</dbReference>
<reference evidence="14 16" key="2">
    <citation type="submission" date="2018-06" db="EMBL/GenBank/DDBJ databases">
        <authorList>
            <consortium name="Pathogen Informatics"/>
            <person name="Doyle S."/>
        </authorList>
    </citation>
    <scope>NUCLEOTIDE SEQUENCE [LARGE SCALE GENOMIC DNA]</scope>
    <source>
        <strain evidence="14 16">NCTC10211</strain>
    </source>
</reference>
<keyword evidence="5" id="KW-0547">Nucleotide-binding</keyword>
<dbReference type="Gene3D" id="3.90.70.10">
    <property type="entry name" value="Cysteine proteinases"/>
    <property type="match status" value="1"/>
</dbReference>
<evidence type="ECO:0000313" key="15">
    <source>
        <dbReference type="Proteomes" id="UP000037482"/>
    </source>
</evidence>
<dbReference type="InterPro" id="IPR036640">
    <property type="entry name" value="ABC1_TM_sf"/>
</dbReference>
<protein>
    <submittedName>
        <fullName evidence="13">Colicin V synthesis protein</fullName>
    </submittedName>
    <submittedName>
        <fullName evidence="14">RTX-I toxin determinant B</fullName>
    </submittedName>
</protein>
<feature type="transmembrane region" description="Helical" evidence="9">
    <location>
        <begin position="285"/>
        <end position="308"/>
    </location>
</feature>
<evidence type="ECO:0000256" key="5">
    <source>
        <dbReference type="ARBA" id="ARBA00022741"/>
    </source>
</evidence>
<dbReference type="GO" id="GO:0008234">
    <property type="term" value="F:cysteine-type peptidase activity"/>
    <property type="evidence" value="ECO:0007669"/>
    <property type="project" value="InterPro"/>
</dbReference>
<organism evidence="14 16">
    <name type="scientific">Serratia marcescens</name>
    <dbReference type="NCBI Taxonomy" id="615"/>
    <lineage>
        <taxon>Bacteria</taxon>
        <taxon>Pseudomonadati</taxon>
        <taxon>Pseudomonadota</taxon>
        <taxon>Gammaproteobacteria</taxon>
        <taxon>Enterobacterales</taxon>
        <taxon>Yersiniaceae</taxon>
        <taxon>Serratia</taxon>
    </lineage>
</organism>
<dbReference type="SUPFAM" id="SSF52540">
    <property type="entry name" value="P-loop containing nucleoside triphosphate hydrolases"/>
    <property type="match status" value="1"/>
</dbReference>
<dbReference type="AlphaFoldDB" id="A0A379ZR62"/>
<evidence type="ECO:0000256" key="2">
    <source>
        <dbReference type="ARBA" id="ARBA00022448"/>
    </source>
</evidence>
<dbReference type="InterPro" id="IPR005074">
    <property type="entry name" value="Peptidase_C39"/>
</dbReference>
<keyword evidence="8 9" id="KW-0472">Membrane</keyword>
<evidence type="ECO:0000313" key="14">
    <source>
        <dbReference type="EMBL" id="SUI66627.1"/>
    </source>
</evidence>
<dbReference type="RefSeq" id="WP_016927850.1">
    <property type="nucleotide sequence ID" value="NZ_AP019009.1"/>
</dbReference>
<dbReference type="PANTHER" id="PTHR24221">
    <property type="entry name" value="ATP-BINDING CASSETTE SUB-FAMILY B"/>
    <property type="match status" value="1"/>
</dbReference>
<sequence length="699" mass="77649">MTESYLDALKGKLNLSLRRKVPQILQTEASECGLASLAMVCHYHGLQIDLFNLRSRYGFSSRGATLSALIDIASALKLQSRALSLNIDELKALKMPCILHWDMKHFVVLVSVSRGRAVIHDPAFGRKVLELHELSRHFTGVALELWPDSEFQPIKQQSRLRFRKLMSNVRGLKGALLKIFCLSIVIEAVNLLLPVGTQLVMDHVILAGDHDLLALICIGLLFFILFRTGVSMLRSWISIVMGALIDVQWKAGVFDHLMKLPLSFFEKRKLGDIQSRFGSLDTIRATFTTSIVSSIIDGIMSVGVFVMMLLYGGWLVWVVLGFTAIYVILRLSTYQHYRQLSEEQLVKGARAGSHFMETLYSISTLKALGLSETRSQYWLNLNVETINAGIKLTKLNMMFGGLGAFIATCDQVIILWLGAALVIDNQMTIGMFIAFNAYRGQFSERASSLIDMMLQLRMLSLHNERVADIVLSSPEPQMPARQLFTKGNAAELQVRNLRYQYDRLAKPIITDLNLSIAAGESVAIVGPSGVGKTTLMKLMCGLLSPDEGAVLVDGMDISNIGVNNYRQCIACVLQDDKLLAGSIAENISGFDAEMDLKRIEACARRCNMHDDIQNMPMGYETLIGELGGSLSGGQKQRLLIARALYRRPSILFMDEATSHLDLDNETHINRAISQLNITRVIIAHRPSTIASADRVIQLG</sequence>
<feature type="domain" description="ABC transmembrane type-1" evidence="11">
    <location>
        <begin position="179"/>
        <end position="458"/>
    </location>
</feature>
<dbReference type="InterPro" id="IPR039421">
    <property type="entry name" value="Type_1_exporter"/>
</dbReference>
<dbReference type="Proteomes" id="UP000254765">
    <property type="component" value="Unassembled WGS sequence"/>
</dbReference>
<accession>A0A379ZR62</accession>
<dbReference type="SUPFAM" id="SSF90123">
    <property type="entry name" value="ABC transporter transmembrane region"/>
    <property type="match status" value="1"/>
</dbReference>
<gene>
    <name evidence="14" type="primary">apxIB_4</name>
    <name evidence="13" type="ORF">AB868_02900</name>
    <name evidence="14" type="ORF">NCTC10211_04079</name>
</gene>
<accession>A0A659IEC6</accession>
<keyword evidence="3" id="KW-1003">Cell membrane</keyword>
<dbReference type="PROSITE" id="PS50893">
    <property type="entry name" value="ABC_TRANSPORTER_2"/>
    <property type="match status" value="1"/>
</dbReference>
<dbReference type="InterPro" id="IPR011527">
    <property type="entry name" value="ABC1_TM_dom"/>
</dbReference>
<dbReference type="Gene3D" id="3.40.50.300">
    <property type="entry name" value="P-loop containing nucleotide triphosphate hydrolases"/>
    <property type="match status" value="1"/>
</dbReference>
<evidence type="ECO:0000313" key="16">
    <source>
        <dbReference type="Proteomes" id="UP000254765"/>
    </source>
</evidence>